<dbReference type="AlphaFoldDB" id="F8Q7A5"/>
<keyword evidence="3" id="KW-1185">Reference proteome</keyword>
<dbReference type="OMA" id="WFVDPSE"/>
<evidence type="ECO:0000256" key="1">
    <source>
        <dbReference type="SAM" id="MobiDB-lite"/>
    </source>
</evidence>
<accession>F8Q7A5</accession>
<sequence>MQTFRSQARNVARSCIARPYTRTLFVNKHHYTTQSIGTSSQTPWFVDPEPLPVRHAPPHLAPNPQDLPENIPAHVKQLYVHLHQSPYLDPSSLIVREHTAMPPGPPLPKTIPKGKRQRGRTYSGEGLTEEPGGIWSWVFLAQVKEGTENRGSIESVIRLVRKTLLTMQPPLPLPPNSKRRMHNGWAMIDAGDFAVHIVSREAREKYFERPTDW</sequence>
<organism evidence="3">
    <name type="scientific">Serpula lacrymans var. lacrymans (strain S7.3)</name>
    <name type="common">Dry rot fungus</name>
    <dbReference type="NCBI Taxonomy" id="936435"/>
    <lineage>
        <taxon>Eukaryota</taxon>
        <taxon>Fungi</taxon>
        <taxon>Dikarya</taxon>
        <taxon>Basidiomycota</taxon>
        <taxon>Agaricomycotina</taxon>
        <taxon>Agaricomycetes</taxon>
        <taxon>Agaricomycetidae</taxon>
        <taxon>Boletales</taxon>
        <taxon>Coniophorineae</taxon>
        <taxon>Serpulaceae</taxon>
        <taxon>Serpula</taxon>
    </lineage>
</organism>
<gene>
    <name evidence="2" type="ORF">SERLA73DRAFT_112966</name>
</gene>
<dbReference type="HOGENOM" id="CLU_123408_0_0_1"/>
<dbReference type="InParanoid" id="F8Q7A5"/>
<dbReference type="InterPro" id="IPR043519">
    <property type="entry name" value="NT_sf"/>
</dbReference>
<reference evidence="3" key="1">
    <citation type="journal article" date="2011" name="Science">
        <title>The plant cell wall-decomposing machinery underlies the functional diversity of forest fungi.</title>
        <authorList>
            <person name="Eastwood D.C."/>
            <person name="Floudas D."/>
            <person name="Binder M."/>
            <person name="Majcherczyk A."/>
            <person name="Schneider P."/>
            <person name="Aerts A."/>
            <person name="Asiegbu F.O."/>
            <person name="Baker S.E."/>
            <person name="Barry K."/>
            <person name="Bendiksby M."/>
            <person name="Blumentritt M."/>
            <person name="Coutinho P.M."/>
            <person name="Cullen D."/>
            <person name="de Vries R.P."/>
            <person name="Gathman A."/>
            <person name="Goodell B."/>
            <person name="Henrissat B."/>
            <person name="Ihrmark K."/>
            <person name="Kauserud H."/>
            <person name="Kohler A."/>
            <person name="LaButti K."/>
            <person name="Lapidus A."/>
            <person name="Lavin J.L."/>
            <person name="Lee Y.-H."/>
            <person name="Lindquist E."/>
            <person name="Lilly W."/>
            <person name="Lucas S."/>
            <person name="Morin E."/>
            <person name="Murat C."/>
            <person name="Oguiza J.A."/>
            <person name="Park J."/>
            <person name="Pisabarro A.G."/>
            <person name="Riley R."/>
            <person name="Rosling A."/>
            <person name="Salamov A."/>
            <person name="Schmidt O."/>
            <person name="Schmutz J."/>
            <person name="Skrede I."/>
            <person name="Stenlid J."/>
            <person name="Wiebenga A."/>
            <person name="Xie X."/>
            <person name="Kuees U."/>
            <person name="Hibbett D.S."/>
            <person name="Hoffmeister D."/>
            <person name="Hoegberg N."/>
            <person name="Martin F."/>
            <person name="Grigoriev I.V."/>
            <person name="Watkinson S.C."/>
        </authorList>
    </citation>
    <scope>NUCLEOTIDE SEQUENCE [LARGE SCALE GENOMIC DNA]</scope>
    <source>
        <strain evidence="3">strain S7.3</strain>
    </source>
</reference>
<dbReference type="OrthoDB" id="21330at2759"/>
<proteinExistence type="predicted"/>
<dbReference type="Gene3D" id="3.30.460.10">
    <property type="entry name" value="Beta Polymerase, domain 2"/>
    <property type="match status" value="1"/>
</dbReference>
<evidence type="ECO:0000313" key="3">
    <source>
        <dbReference type="Proteomes" id="UP000008063"/>
    </source>
</evidence>
<evidence type="ECO:0000313" key="2">
    <source>
        <dbReference type="EMBL" id="EGN95443.1"/>
    </source>
</evidence>
<name>F8Q7A5_SERL3</name>
<dbReference type="Pfam" id="PF02410">
    <property type="entry name" value="RsfS"/>
    <property type="match status" value="1"/>
</dbReference>
<feature type="region of interest" description="Disordered" evidence="1">
    <location>
        <begin position="100"/>
        <end position="127"/>
    </location>
</feature>
<dbReference type="Proteomes" id="UP000008063">
    <property type="component" value="Unassembled WGS sequence"/>
</dbReference>
<dbReference type="EMBL" id="GL945485">
    <property type="protein sequence ID" value="EGN95443.1"/>
    <property type="molecule type" value="Genomic_DNA"/>
</dbReference>
<protein>
    <submittedName>
        <fullName evidence="2">Uncharacterized protein</fullName>
    </submittedName>
</protein>